<dbReference type="KEGG" id="vg:13165564"/>
<dbReference type="GeneID" id="13165564"/>
<keyword evidence="2" id="KW-1185">Reference proteome</keyword>
<reference evidence="1 2" key="1">
    <citation type="journal article" date="2013" name="Extremophiles">
        <title>Genomic analysis of cold-active Colwelliaphage 9A and psychrophilic phage-host interactions.</title>
        <authorList>
            <person name="Colangelo-Lillis J.R."/>
            <person name="Deming J.W."/>
        </authorList>
    </citation>
    <scope>NUCLEOTIDE SEQUENCE [LARGE SCALE GENOMIC DNA]</scope>
    <source>
        <strain evidence="1">9A</strain>
    </source>
</reference>
<evidence type="ECO:0000313" key="1">
    <source>
        <dbReference type="EMBL" id="AFK66743.1"/>
    </source>
</evidence>
<organism evidence="1 2">
    <name type="scientific">Colwellia phage 9A</name>
    <dbReference type="NCBI Taxonomy" id="765765"/>
    <lineage>
        <taxon>Viruses</taxon>
        <taxon>Duplodnaviria</taxon>
        <taxon>Heunggongvirae</taxon>
        <taxon>Uroviricota</taxon>
        <taxon>Caudoviricetes</taxon>
        <taxon>Franklinbayvirus</taxon>
        <taxon>Franklinbayvirus fv9A</taxon>
    </lineage>
</organism>
<proteinExistence type="predicted"/>
<sequence>MLNVSNRTQARVIGSILNMIAGRKVVKQARKVNPDGSWSIPRTGGILSLPRICPPRNNGYDLVLNGGIPASFKHSRKRALLPVAVH</sequence>
<evidence type="ECO:0000313" key="2">
    <source>
        <dbReference type="Proteomes" id="UP000005266"/>
    </source>
</evidence>
<dbReference type="Proteomes" id="UP000005266">
    <property type="component" value="Segment"/>
</dbReference>
<dbReference type="RefSeq" id="YP_006489333.1">
    <property type="nucleotide sequence ID" value="NC_018088.1"/>
</dbReference>
<gene>
    <name evidence="1" type="ORF">COPG_00147</name>
</gene>
<protein>
    <submittedName>
        <fullName evidence="1">Uncharacterized protein</fullName>
    </submittedName>
</protein>
<name>I3UMM8_9CAUD</name>
<dbReference type="EMBL" id="HQ317390">
    <property type="protein sequence ID" value="AFK66743.1"/>
    <property type="molecule type" value="Genomic_DNA"/>
</dbReference>
<accession>I3UMM8</accession>